<keyword evidence="2" id="KW-1185">Reference proteome</keyword>
<sequence length="235" mass="26454">MTISETQFAIVASVILIPLILVLYRLVICLPSCHYVNRDSKSVTKQDFGIANGKKILIFLGSGGHTGEMFRILENCNPNLIKSVDRIYVGSSGDNTSQLKMINFENSIDSNNKSKYFKLTRARNIHESIPITILHTLQSFISTFKLLLSLLNTKTFPDILLLNGPGTSVPLAYTIFVFKILGLTNCKIIYVESLARAENLSLSGKLLLPITDRFIVQWKKLADKYRRCEYYGILV</sequence>
<dbReference type="Proteomes" id="UP001165101">
    <property type="component" value="Unassembled WGS sequence"/>
</dbReference>
<evidence type="ECO:0000313" key="1">
    <source>
        <dbReference type="EMBL" id="GME97289.1"/>
    </source>
</evidence>
<gene>
    <name evidence="1" type="ORF">Cboi01_000456100</name>
</gene>
<reference evidence="1" key="1">
    <citation type="submission" date="2023-04" db="EMBL/GenBank/DDBJ databases">
        <title>Candida boidinii NBRC 1967.</title>
        <authorList>
            <person name="Ichikawa N."/>
            <person name="Sato H."/>
            <person name="Tonouchi N."/>
        </authorList>
    </citation>
    <scope>NUCLEOTIDE SEQUENCE</scope>
    <source>
        <strain evidence="1">NBRC 1967</strain>
    </source>
</reference>
<name>A0ACB5TYC9_CANBO</name>
<protein>
    <submittedName>
        <fullName evidence="1">Unnamed protein product</fullName>
    </submittedName>
</protein>
<organism evidence="1 2">
    <name type="scientific">Candida boidinii</name>
    <name type="common">Yeast</name>
    <dbReference type="NCBI Taxonomy" id="5477"/>
    <lineage>
        <taxon>Eukaryota</taxon>
        <taxon>Fungi</taxon>
        <taxon>Dikarya</taxon>
        <taxon>Ascomycota</taxon>
        <taxon>Saccharomycotina</taxon>
        <taxon>Pichiomycetes</taxon>
        <taxon>Pichiales</taxon>
        <taxon>Pichiaceae</taxon>
        <taxon>Ogataea</taxon>
        <taxon>Ogataea/Candida clade</taxon>
    </lineage>
</organism>
<comment type="caution">
    <text evidence="1">The sequence shown here is derived from an EMBL/GenBank/DDBJ whole genome shotgun (WGS) entry which is preliminary data.</text>
</comment>
<proteinExistence type="predicted"/>
<dbReference type="EMBL" id="BSXV01002996">
    <property type="protein sequence ID" value="GME97289.1"/>
    <property type="molecule type" value="Genomic_DNA"/>
</dbReference>
<evidence type="ECO:0000313" key="2">
    <source>
        <dbReference type="Proteomes" id="UP001165101"/>
    </source>
</evidence>
<accession>A0ACB5TYC9</accession>